<comment type="similarity">
    <text evidence="11">Belongs to the glycosyltransferase 51 family.</text>
</comment>
<keyword evidence="10 11" id="KW-0961">Cell wall biogenesis/degradation</keyword>
<keyword evidence="8 11" id="KW-1133">Transmembrane helix</keyword>
<dbReference type="OrthoDB" id="9766909at2"/>
<comment type="catalytic activity">
    <reaction evidence="11">
        <text>[GlcNAc-(1-&gt;4)-Mur2Ac(oyl-L-Ala-gamma-D-Glu-L-Lys-D-Ala-D-Ala)](n)-di-trans,octa-cis-undecaprenyl diphosphate + beta-D-GlcNAc-(1-&gt;4)-Mur2Ac(oyl-L-Ala-gamma-D-Glu-L-Lys-D-Ala-D-Ala)-di-trans,octa-cis-undecaprenyl diphosphate = [GlcNAc-(1-&gt;4)-Mur2Ac(oyl-L-Ala-gamma-D-Glu-L-Lys-D-Ala-D-Ala)](n+1)-di-trans,octa-cis-undecaprenyl diphosphate + di-trans,octa-cis-undecaprenyl diphosphate + H(+)</text>
        <dbReference type="Rhea" id="RHEA:23708"/>
        <dbReference type="Rhea" id="RHEA-COMP:9602"/>
        <dbReference type="Rhea" id="RHEA-COMP:9603"/>
        <dbReference type="ChEBI" id="CHEBI:15378"/>
        <dbReference type="ChEBI" id="CHEBI:58405"/>
        <dbReference type="ChEBI" id="CHEBI:60033"/>
        <dbReference type="ChEBI" id="CHEBI:78435"/>
        <dbReference type="EC" id="2.4.99.28"/>
    </reaction>
</comment>
<feature type="transmembrane region" description="Helical" evidence="11">
    <location>
        <begin position="7"/>
        <end position="29"/>
    </location>
</feature>
<comment type="caution">
    <text evidence="14">The sequence shown here is derived from an EMBL/GenBank/DDBJ whole genome shotgun (WGS) entry which is preliminary data.</text>
</comment>
<dbReference type="PANTHER" id="PTHR30400">
    <property type="entry name" value="MONOFUNCTIONAL BIOSYNTHETIC PEPTIDOGLYCAN TRANSGLYCOSYLASE"/>
    <property type="match status" value="1"/>
</dbReference>
<evidence type="ECO:0000256" key="10">
    <source>
        <dbReference type="ARBA" id="ARBA00023316"/>
    </source>
</evidence>
<dbReference type="InterPro" id="IPR001264">
    <property type="entry name" value="Glyco_trans_51"/>
</dbReference>
<feature type="region of interest" description="Disordered" evidence="12">
    <location>
        <begin position="227"/>
        <end position="249"/>
    </location>
</feature>
<dbReference type="GO" id="GO:0008360">
    <property type="term" value="P:regulation of cell shape"/>
    <property type="evidence" value="ECO:0007669"/>
    <property type="project" value="UniProtKB-KW"/>
</dbReference>
<protein>
    <recommendedName>
        <fullName evidence="11">Biosynthetic peptidoglycan transglycosylase</fullName>
        <ecNumber evidence="11">2.4.99.28</ecNumber>
    </recommendedName>
    <alternativeName>
        <fullName evidence="11">Glycan polymerase</fullName>
    </alternativeName>
    <alternativeName>
        <fullName evidence="11">Peptidoglycan glycosyltransferase MtgA</fullName>
        <shortName evidence="11">PGT</shortName>
    </alternativeName>
</protein>
<reference evidence="14 15" key="1">
    <citation type="submission" date="2019-06" db="EMBL/GenBank/DDBJ databases">
        <title>Genome sequencing of Zymomonas mobilis strains for genetic engineering and biofuel applications.</title>
        <authorList>
            <person name="Teravest M."/>
        </authorList>
    </citation>
    <scope>NUCLEOTIDE SEQUENCE [LARGE SCALE GENOMIC DNA]</scope>
    <source>
        <strain evidence="14 15">AN0101</strain>
    </source>
</reference>
<dbReference type="SUPFAM" id="SSF53955">
    <property type="entry name" value="Lysozyme-like"/>
    <property type="match status" value="1"/>
</dbReference>
<evidence type="ECO:0000256" key="7">
    <source>
        <dbReference type="ARBA" id="ARBA00022984"/>
    </source>
</evidence>
<evidence type="ECO:0000256" key="4">
    <source>
        <dbReference type="ARBA" id="ARBA00022679"/>
    </source>
</evidence>
<evidence type="ECO:0000256" key="9">
    <source>
        <dbReference type="ARBA" id="ARBA00023136"/>
    </source>
</evidence>
<evidence type="ECO:0000256" key="11">
    <source>
        <dbReference type="HAMAP-Rule" id="MF_00766"/>
    </source>
</evidence>
<evidence type="ECO:0000256" key="3">
    <source>
        <dbReference type="ARBA" id="ARBA00022676"/>
    </source>
</evidence>
<proteinExistence type="inferred from homology"/>
<comment type="subcellular location">
    <subcellularLocation>
        <location evidence="11">Cell inner membrane</location>
        <topology evidence="11">Single-pass membrane protein</topology>
    </subcellularLocation>
</comment>
<name>A0A542W1B8_ZYMMB</name>
<dbReference type="PANTHER" id="PTHR30400:SF0">
    <property type="entry name" value="BIOSYNTHETIC PEPTIDOGLYCAN TRANSGLYCOSYLASE"/>
    <property type="match status" value="1"/>
</dbReference>
<keyword evidence="5 11" id="KW-0812">Transmembrane</keyword>
<feature type="domain" description="Glycosyl transferase family 51" evidence="13">
    <location>
        <begin position="49"/>
        <end position="202"/>
    </location>
</feature>
<dbReference type="UniPathway" id="UPA00219"/>
<dbReference type="InterPro" id="IPR036950">
    <property type="entry name" value="PBP_transglycosylase"/>
</dbReference>
<keyword evidence="4 11" id="KW-0808">Transferase</keyword>
<dbReference type="Pfam" id="PF00912">
    <property type="entry name" value="Transgly"/>
    <property type="match status" value="1"/>
</dbReference>
<dbReference type="InterPro" id="IPR011812">
    <property type="entry name" value="Pep_trsgly"/>
</dbReference>
<dbReference type="GO" id="GO:0009252">
    <property type="term" value="P:peptidoglycan biosynthetic process"/>
    <property type="evidence" value="ECO:0007669"/>
    <property type="project" value="UniProtKB-UniRule"/>
</dbReference>
<keyword evidence="2 11" id="KW-0997">Cell inner membrane</keyword>
<evidence type="ECO:0000256" key="2">
    <source>
        <dbReference type="ARBA" id="ARBA00022519"/>
    </source>
</evidence>
<organism evidence="14 15">
    <name type="scientific">Zymomonas mobilis</name>
    <dbReference type="NCBI Taxonomy" id="542"/>
    <lineage>
        <taxon>Bacteria</taxon>
        <taxon>Pseudomonadati</taxon>
        <taxon>Pseudomonadota</taxon>
        <taxon>Alphaproteobacteria</taxon>
        <taxon>Sphingomonadales</taxon>
        <taxon>Zymomonadaceae</taxon>
        <taxon>Zymomonas</taxon>
    </lineage>
</organism>
<dbReference type="GO" id="GO:0009274">
    <property type="term" value="C:peptidoglycan-based cell wall"/>
    <property type="evidence" value="ECO:0007669"/>
    <property type="project" value="InterPro"/>
</dbReference>
<sequence length="249" mass="28075">MCRLFRFFCRIFVISLLLSCLWAGFYRFIPPPVTLTMITNRIMGYGLDYRWRPLNRIDPIMADAVIAAEDSRFCSHHGFDFTAIEQAAKHNASGGRIRGGSTISQQTAKNVFLWQNGGYSRKIIEAYFTFLIEHIWSKRRIMEVYLNIAETGRGIYGVEAASQFYFHHDASHLSASEAARLAAIFPLPKKRSVQTPKGFVRRYGNIIQSRIALVRKSGLDRCLLPSPAKSSAISGSNRQPKAPLPQAGK</sequence>
<evidence type="ECO:0000313" key="15">
    <source>
        <dbReference type="Proteomes" id="UP000316887"/>
    </source>
</evidence>
<evidence type="ECO:0000256" key="6">
    <source>
        <dbReference type="ARBA" id="ARBA00022960"/>
    </source>
</evidence>
<dbReference type="EMBL" id="VFOF01000001">
    <property type="protein sequence ID" value="TQL17367.1"/>
    <property type="molecule type" value="Genomic_DNA"/>
</dbReference>
<dbReference type="GO" id="GO:0071555">
    <property type="term" value="P:cell wall organization"/>
    <property type="evidence" value="ECO:0007669"/>
    <property type="project" value="UniProtKB-KW"/>
</dbReference>
<dbReference type="InterPro" id="IPR023346">
    <property type="entry name" value="Lysozyme-like_dom_sf"/>
</dbReference>
<feature type="compositionally biased region" description="Polar residues" evidence="12">
    <location>
        <begin position="228"/>
        <end position="239"/>
    </location>
</feature>
<dbReference type="GO" id="GO:0016763">
    <property type="term" value="F:pentosyltransferase activity"/>
    <property type="evidence" value="ECO:0007669"/>
    <property type="project" value="InterPro"/>
</dbReference>
<dbReference type="AlphaFoldDB" id="A0A542W1B8"/>
<evidence type="ECO:0000256" key="8">
    <source>
        <dbReference type="ARBA" id="ARBA00022989"/>
    </source>
</evidence>
<evidence type="ECO:0000313" key="14">
    <source>
        <dbReference type="EMBL" id="TQL17367.1"/>
    </source>
</evidence>
<keyword evidence="3 11" id="KW-0328">Glycosyltransferase</keyword>
<keyword evidence="9 11" id="KW-0472">Membrane</keyword>
<dbReference type="Proteomes" id="UP000316887">
    <property type="component" value="Unassembled WGS sequence"/>
</dbReference>
<comment type="pathway">
    <text evidence="11">Cell wall biogenesis; peptidoglycan biosynthesis.</text>
</comment>
<evidence type="ECO:0000256" key="5">
    <source>
        <dbReference type="ARBA" id="ARBA00022692"/>
    </source>
</evidence>
<keyword evidence="7 11" id="KW-0573">Peptidoglycan synthesis</keyword>
<gene>
    <name evidence="11" type="primary">mtgA</name>
    <name evidence="14" type="ORF">FBY58_0946</name>
</gene>
<dbReference type="GO" id="GO:0008955">
    <property type="term" value="F:peptidoglycan glycosyltransferase activity"/>
    <property type="evidence" value="ECO:0007669"/>
    <property type="project" value="UniProtKB-UniRule"/>
</dbReference>
<accession>A0A542W1B8</accession>
<dbReference type="EC" id="2.4.99.28" evidence="11"/>
<evidence type="ECO:0000259" key="13">
    <source>
        <dbReference type="Pfam" id="PF00912"/>
    </source>
</evidence>
<dbReference type="Gene3D" id="1.10.3810.10">
    <property type="entry name" value="Biosynthetic peptidoglycan transglycosylase-like"/>
    <property type="match status" value="1"/>
</dbReference>
<keyword evidence="1 11" id="KW-1003">Cell membrane</keyword>
<dbReference type="NCBIfam" id="TIGR02070">
    <property type="entry name" value="mono_pep_trsgly"/>
    <property type="match status" value="1"/>
</dbReference>
<comment type="function">
    <text evidence="11">Peptidoglycan polymerase that catalyzes glycan chain elongation from lipid-linked precursors.</text>
</comment>
<dbReference type="RefSeq" id="WP_141919713.1">
    <property type="nucleotide sequence ID" value="NZ_VFOF01000001.1"/>
</dbReference>
<evidence type="ECO:0000256" key="1">
    <source>
        <dbReference type="ARBA" id="ARBA00022475"/>
    </source>
</evidence>
<keyword evidence="6 11" id="KW-0133">Cell shape</keyword>
<dbReference type="HAMAP" id="MF_00766">
    <property type="entry name" value="PGT_MtgA"/>
    <property type="match status" value="1"/>
</dbReference>
<evidence type="ECO:0000256" key="12">
    <source>
        <dbReference type="SAM" id="MobiDB-lite"/>
    </source>
</evidence>
<dbReference type="GO" id="GO:0005886">
    <property type="term" value="C:plasma membrane"/>
    <property type="evidence" value="ECO:0007669"/>
    <property type="project" value="UniProtKB-SubCell"/>
</dbReference>